<dbReference type="RefSeq" id="WP_303308888.1">
    <property type="nucleotide sequence ID" value="NZ_JAODOP010000001.1"/>
</dbReference>
<dbReference type="GO" id="GO:0006508">
    <property type="term" value="P:proteolysis"/>
    <property type="evidence" value="ECO:0007669"/>
    <property type="project" value="UniProtKB-KW"/>
</dbReference>
<reference evidence="2 3" key="1">
    <citation type="submission" date="2022-09" db="EMBL/GenBank/DDBJ databases">
        <title>Genome sequencing of Flavivirga sp. MEBiC05379.</title>
        <authorList>
            <person name="Oh H.-M."/>
            <person name="Kwon K.K."/>
            <person name="Park M.J."/>
            <person name="Yang S.-H."/>
        </authorList>
    </citation>
    <scope>NUCLEOTIDE SEQUENCE [LARGE SCALE GENOMIC DNA]</scope>
    <source>
        <strain evidence="2 3">MEBiC05379</strain>
    </source>
</reference>
<comment type="caution">
    <text evidence="2">The sequence shown here is derived from an EMBL/GenBank/DDBJ whole genome shotgun (WGS) entry which is preliminary data.</text>
</comment>
<name>A0ABU7XMF8_9FLAO</name>
<dbReference type="EMBL" id="JAODOP010000001">
    <property type="protein sequence ID" value="MEF3831890.1"/>
    <property type="molecule type" value="Genomic_DNA"/>
</dbReference>
<evidence type="ECO:0000256" key="1">
    <source>
        <dbReference type="SAM" id="Phobius"/>
    </source>
</evidence>
<gene>
    <name evidence="2" type="ORF">N1F79_02005</name>
</gene>
<dbReference type="Pfam" id="PF13365">
    <property type="entry name" value="Trypsin_2"/>
    <property type="match status" value="1"/>
</dbReference>
<dbReference type="InterPro" id="IPR043504">
    <property type="entry name" value="Peptidase_S1_PA_chymotrypsin"/>
</dbReference>
<keyword evidence="1" id="KW-1133">Transmembrane helix</keyword>
<feature type="transmembrane region" description="Helical" evidence="1">
    <location>
        <begin position="264"/>
        <end position="282"/>
    </location>
</feature>
<keyword evidence="1" id="KW-0812">Transmembrane</keyword>
<protein>
    <submittedName>
        <fullName evidence="2">Serine protease</fullName>
    </submittedName>
</protein>
<dbReference type="InterPro" id="IPR009003">
    <property type="entry name" value="Peptidase_S1_PA"/>
</dbReference>
<organism evidence="2 3">
    <name type="scientific">Flavivirga spongiicola</name>
    <dbReference type="NCBI Taxonomy" id="421621"/>
    <lineage>
        <taxon>Bacteria</taxon>
        <taxon>Pseudomonadati</taxon>
        <taxon>Bacteroidota</taxon>
        <taxon>Flavobacteriia</taxon>
        <taxon>Flavobacteriales</taxon>
        <taxon>Flavobacteriaceae</taxon>
        <taxon>Flavivirga</taxon>
    </lineage>
</organism>
<dbReference type="GO" id="GO:0008233">
    <property type="term" value="F:peptidase activity"/>
    <property type="evidence" value="ECO:0007669"/>
    <property type="project" value="UniProtKB-KW"/>
</dbReference>
<feature type="transmembrane region" description="Helical" evidence="1">
    <location>
        <begin position="20"/>
        <end position="40"/>
    </location>
</feature>
<dbReference type="Proteomes" id="UP001337305">
    <property type="component" value="Unassembled WGS sequence"/>
</dbReference>
<sequence length="570" mass="65399">MADSFSNLVQSRTVKIKAGSNIGTGVLIASGWILTCAHVVRATYDSNKSISVIFPGASEDKENVTFSTDEIYISKLYLEPENSVLGSSSEAQLRSKEYPDIAALKLDHTEHPSIQLEPYLAPMTHLEDKQFSAFGFHKKDADLKRQISEEILLIYGGEQVDGITRKLIFKGGPIRHGMSGAGLIERQSGQLIGLVQMTQNPNDDHGAYIIPTEIIWRVFKKWSDDGLNDLFLLLNSKHHKTKIKRQYKKEYPRYPFLRKYGKRVALLAILMLLIIWWVFYHYGLLWKSGVFAVTMLVYGMVNSLLVNWLGRHISEETGDLKTKAGRFFLCTPVLSILTILTILVWTCYASVWIYGKPGSEAIIVRVIHNNNYTDTLRKELDNEGRTRFTLPTNLSGNRIKLMVEGHEVIYDSVKPFSSLKKEYFYPSDFSMEPIALIRFDFEYAKISHRYLINIEIINAPDKTQNRQTVFNNIVLDSTVGSLTIGKRNFIFKEKHLDLWRTKYRAEFPDGTYDEKWSDYWNQTKQLEYAELNLGDTIKVNVVKASNNKNEKFKGSIIINKDNNDLRINME</sequence>
<evidence type="ECO:0000313" key="3">
    <source>
        <dbReference type="Proteomes" id="UP001337305"/>
    </source>
</evidence>
<keyword evidence="2" id="KW-0378">Hydrolase</keyword>
<keyword evidence="1" id="KW-0472">Membrane</keyword>
<keyword evidence="3" id="KW-1185">Reference proteome</keyword>
<dbReference type="Gene3D" id="2.40.10.10">
    <property type="entry name" value="Trypsin-like serine proteases"/>
    <property type="match status" value="2"/>
</dbReference>
<evidence type="ECO:0000313" key="2">
    <source>
        <dbReference type="EMBL" id="MEF3831890.1"/>
    </source>
</evidence>
<keyword evidence="2" id="KW-0645">Protease</keyword>
<dbReference type="SUPFAM" id="SSF50494">
    <property type="entry name" value="Trypsin-like serine proteases"/>
    <property type="match status" value="1"/>
</dbReference>
<accession>A0ABU7XMF8</accession>
<feature type="transmembrane region" description="Helical" evidence="1">
    <location>
        <begin position="288"/>
        <end position="306"/>
    </location>
</feature>
<proteinExistence type="predicted"/>
<feature type="transmembrane region" description="Helical" evidence="1">
    <location>
        <begin position="327"/>
        <end position="355"/>
    </location>
</feature>